<keyword evidence="1" id="KW-1133">Transmembrane helix</keyword>
<keyword evidence="3" id="KW-1185">Reference proteome</keyword>
<dbReference type="Gene3D" id="1.20.58.340">
    <property type="entry name" value="Magnesium transport protein CorA, transmembrane region"/>
    <property type="match status" value="1"/>
</dbReference>
<accession>A0A319DA31</accession>
<reference evidence="2 3" key="1">
    <citation type="submission" date="2018-02" db="EMBL/GenBank/DDBJ databases">
        <title>The genomes of Aspergillus section Nigri reveals drivers in fungal speciation.</title>
        <authorList>
            <consortium name="DOE Joint Genome Institute"/>
            <person name="Vesth T.C."/>
            <person name="Nybo J."/>
            <person name="Theobald S."/>
            <person name="Brandl J."/>
            <person name="Frisvad J.C."/>
            <person name="Nielsen K.F."/>
            <person name="Lyhne E.K."/>
            <person name="Kogle M.E."/>
            <person name="Kuo A."/>
            <person name="Riley R."/>
            <person name="Clum A."/>
            <person name="Nolan M."/>
            <person name="Lipzen A."/>
            <person name="Salamov A."/>
            <person name="Henrissat B."/>
            <person name="Wiebenga A."/>
            <person name="De vries R.P."/>
            <person name="Grigoriev I.V."/>
            <person name="Mortensen U.H."/>
            <person name="Andersen M.R."/>
            <person name="Baker S.E."/>
        </authorList>
    </citation>
    <scope>NUCLEOTIDE SEQUENCE [LARGE SCALE GENOMIC DNA]</scope>
    <source>
        <strain evidence="2 3">CBS 707.79</strain>
    </source>
</reference>
<dbReference type="STRING" id="1448320.A0A319DA31"/>
<feature type="transmembrane region" description="Helical" evidence="1">
    <location>
        <begin position="355"/>
        <end position="377"/>
    </location>
</feature>
<name>A0A319DA31_9EURO</name>
<organism evidence="2 3">
    <name type="scientific">Aspergillus ellipticus CBS 707.79</name>
    <dbReference type="NCBI Taxonomy" id="1448320"/>
    <lineage>
        <taxon>Eukaryota</taxon>
        <taxon>Fungi</taxon>
        <taxon>Dikarya</taxon>
        <taxon>Ascomycota</taxon>
        <taxon>Pezizomycotina</taxon>
        <taxon>Eurotiomycetes</taxon>
        <taxon>Eurotiomycetidae</taxon>
        <taxon>Eurotiales</taxon>
        <taxon>Aspergillaceae</taxon>
        <taxon>Aspergillus</taxon>
        <taxon>Aspergillus subgen. Circumdati</taxon>
    </lineage>
</organism>
<proteinExistence type="predicted"/>
<feature type="transmembrane region" description="Helical" evidence="1">
    <location>
        <begin position="389"/>
        <end position="412"/>
    </location>
</feature>
<sequence length="422" mass="48709">MSLHAPETHLIFCKKMKELRELAWQSFQQQQRFSRVESKIKYYCIEARTDTPDHVLHESLVSEFELLEVLRSRHPDATASLTFLEISANGGYGGLQVTQQTFSQLFFYMNLDLQVLYLMVNFYDGYHQLNGPDNTPTEFIGTSRFSLIWSHQSQSKTTTALVINRRTYPFPELFQLSRIYRNHTENPQLLPFLAIVYIIRLFDRETSQDLVKIHEVETQTGYGPENPIPPGTRFNFDDISVWLRDIGALQAHFANKHRQLGVVRKIITSLKRRPRGNTNVTNSHERLCEALPSLTNIINTLDDYITYLEERTGTLISILFALLTHEDAAINTDLAQSSYEIAEASKKDSSSMKAITVLTMAFLPATFFATLFALPTLQWDAETVIQGKFWVYWAFTIPSTALIFLMWICLLNQKRIWGCLKR</sequence>
<dbReference type="AlphaFoldDB" id="A0A319DA31"/>
<protein>
    <recommendedName>
        <fullName evidence="4">Mg2+ transporter protein</fullName>
    </recommendedName>
</protein>
<keyword evidence="1" id="KW-0812">Transmembrane</keyword>
<evidence type="ECO:0000313" key="3">
    <source>
        <dbReference type="Proteomes" id="UP000247810"/>
    </source>
</evidence>
<dbReference type="EMBL" id="KZ825880">
    <property type="protein sequence ID" value="PYH94041.1"/>
    <property type="molecule type" value="Genomic_DNA"/>
</dbReference>
<evidence type="ECO:0000313" key="2">
    <source>
        <dbReference type="EMBL" id="PYH94041.1"/>
    </source>
</evidence>
<evidence type="ECO:0008006" key="4">
    <source>
        <dbReference type="Google" id="ProtNLM"/>
    </source>
</evidence>
<dbReference type="Proteomes" id="UP000247810">
    <property type="component" value="Unassembled WGS sequence"/>
</dbReference>
<evidence type="ECO:0000256" key="1">
    <source>
        <dbReference type="SAM" id="Phobius"/>
    </source>
</evidence>
<dbReference type="VEuPathDB" id="FungiDB:BO71DRAFT_477145"/>
<keyword evidence="1" id="KW-0472">Membrane</keyword>
<dbReference type="OrthoDB" id="5207033at2759"/>
<gene>
    <name evidence="2" type="ORF">BO71DRAFT_477145</name>
</gene>